<evidence type="ECO:0000313" key="3">
    <source>
        <dbReference type="Proteomes" id="UP001523216"/>
    </source>
</evidence>
<dbReference type="GO" id="GO:0004519">
    <property type="term" value="F:endonuclease activity"/>
    <property type="evidence" value="ECO:0007669"/>
    <property type="project" value="UniProtKB-KW"/>
</dbReference>
<dbReference type="InterPro" id="IPR007560">
    <property type="entry name" value="Restrct_endonuc_IV_Mrr"/>
</dbReference>
<dbReference type="PANTHER" id="PTHR30015:SF7">
    <property type="entry name" value="TYPE IV METHYL-DIRECTED RESTRICTION ENZYME ECOKMRR"/>
    <property type="match status" value="1"/>
</dbReference>
<dbReference type="InterPro" id="IPR011335">
    <property type="entry name" value="Restrct_endonuc-II-like"/>
</dbReference>
<protein>
    <submittedName>
        <fullName evidence="2">Restriction endonuclease</fullName>
    </submittedName>
</protein>
<dbReference type="InterPro" id="IPR011856">
    <property type="entry name" value="tRNA_endonuc-like_dom_sf"/>
</dbReference>
<evidence type="ECO:0000313" key="2">
    <source>
        <dbReference type="EMBL" id="MCM4082271.1"/>
    </source>
</evidence>
<dbReference type="Proteomes" id="UP001523216">
    <property type="component" value="Unassembled WGS sequence"/>
</dbReference>
<organism evidence="2 3">
    <name type="scientific">Paractinoplanes hotanensis</name>
    <dbReference type="NCBI Taxonomy" id="2906497"/>
    <lineage>
        <taxon>Bacteria</taxon>
        <taxon>Bacillati</taxon>
        <taxon>Actinomycetota</taxon>
        <taxon>Actinomycetes</taxon>
        <taxon>Micromonosporales</taxon>
        <taxon>Micromonosporaceae</taxon>
        <taxon>Paractinoplanes</taxon>
    </lineage>
</organism>
<accession>A0ABT0Y8B0</accession>
<keyword evidence="2" id="KW-0540">Nuclease</keyword>
<dbReference type="Gene3D" id="3.40.1350.10">
    <property type="match status" value="1"/>
</dbReference>
<comment type="caution">
    <text evidence="2">The sequence shown here is derived from an EMBL/GenBank/DDBJ whole genome shotgun (WGS) entry which is preliminary data.</text>
</comment>
<keyword evidence="2" id="KW-0378">Hydrolase</keyword>
<dbReference type="InterPro" id="IPR052906">
    <property type="entry name" value="Type_IV_Methyl-Rstrct_Enzyme"/>
</dbReference>
<dbReference type="PANTHER" id="PTHR30015">
    <property type="entry name" value="MRR RESTRICTION SYSTEM PROTEIN"/>
    <property type="match status" value="1"/>
</dbReference>
<evidence type="ECO:0000259" key="1">
    <source>
        <dbReference type="Pfam" id="PF04471"/>
    </source>
</evidence>
<keyword evidence="3" id="KW-1185">Reference proteome</keyword>
<proteinExistence type="predicted"/>
<dbReference type="Pfam" id="PF04471">
    <property type="entry name" value="Mrr_cat"/>
    <property type="match status" value="1"/>
</dbReference>
<sequence length="108" mass="11455">MVSAKPQSRNGIEGFITLVGAPIFGGKVVIQAKRYRNTVDVSAVRDLHGTLQTEGASKGILVTTSGYGPAAYEFASGKPLELIDGANLLYLLAEHAQLKARIDPSELD</sequence>
<dbReference type="RefSeq" id="WP_251801988.1">
    <property type="nucleotide sequence ID" value="NZ_JAMQOL010000047.1"/>
</dbReference>
<name>A0ABT0Y8B0_9ACTN</name>
<keyword evidence="2" id="KW-0255">Endonuclease</keyword>
<dbReference type="EMBL" id="JAMQOL010000047">
    <property type="protein sequence ID" value="MCM4082271.1"/>
    <property type="molecule type" value="Genomic_DNA"/>
</dbReference>
<reference evidence="2 3" key="1">
    <citation type="submission" date="2022-06" db="EMBL/GenBank/DDBJ databases">
        <title>Actinoplanes abujensis sp. nov., isolated from Nigerian arid soil.</title>
        <authorList>
            <person name="Ding P."/>
        </authorList>
    </citation>
    <scope>NUCLEOTIDE SEQUENCE [LARGE SCALE GENOMIC DNA]</scope>
    <source>
        <strain evidence="3">TRM88002</strain>
    </source>
</reference>
<gene>
    <name evidence="2" type="ORF">LXN57_32360</name>
</gene>
<dbReference type="SUPFAM" id="SSF52980">
    <property type="entry name" value="Restriction endonuclease-like"/>
    <property type="match status" value="1"/>
</dbReference>
<feature type="domain" description="Restriction endonuclease type IV Mrr" evidence="1">
    <location>
        <begin position="7"/>
        <end position="92"/>
    </location>
</feature>